<dbReference type="Gene3D" id="3.60.110.10">
    <property type="entry name" value="Carbon-nitrogen hydrolase"/>
    <property type="match status" value="1"/>
</dbReference>
<proteinExistence type="predicted"/>
<dbReference type="OrthoDB" id="9811121at2"/>
<evidence type="ECO:0000313" key="3">
    <source>
        <dbReference type="EMBL" id="AXR08104.1"/>
    </source>
</evidence>
<dbReference type="Proteomes" id="UP000262073">
    <property type="component" value="Chromosome"/>
</dbReference>
<feature type="domain" description="CN hydrolase" evidence="2">
    <location>
        <begin position="1"/>
        <end position="249"/>
    </location>
</feature>
<dbReference type="KEGG" id="salm:D0Y50_18160"/>
<gene>
    <name evidence="3" type="ORF">D0Y50_18160</name>
</gene>
<dbReference type="SUPFAM" id="SSF56317">
    <property type="entry name" value="Carbon-nitrogen hydrolase"/>
    <property type="match status" value="1"/>
</dbReference>
<dbReference type="AlphaFoldDB" id="A0A346NRE7"/>
<dbReference type="InterPro" id="IPR003010">
    <property type="entry name" value="C-N_Hydrolase"/>
</dbReference>
<evidence type="ECO:0000313" key="4">
    <source>
        <dbReference type="Proteomes" id="UP000262073"/>
    </source>
</evidence>
<dbReference type="InterPro" id="IPR045254">
    <property type="entry name" value="Nit1/2_C-N_Hydrolase"/>
</dbReference>
<sequence>MVNLVAVQMTSAPDVEANLRFVDEQLAALDTSEPTLVVLPECFASFGTRDRALLDLAEPRYSGTIGQAMQAMAKQYGVYLVSGTFPLQGDSEDKFTASCLLVGPDGNIIDEYQKIHLFDVAVNDNTGSYKESTYTQPGNRVVVCDTPLGRIGLAVCYDVRFTGLFDAMGDIDILVLPAAFTRFTGDAHWHTLVRARAIEKQCFVVAANQTGDHANQRQTFGHSVIYSGWGESLAELPVATGTVSASVDISSRNELKQNMPVAQHNQFRSDFVK</sequence>
<name>A0A346NRE7_9ALTE</name>
<dbReference type="GO" id="GO:0016811">
    <property type="term" value="F:hydrolase activity, acting on carbon-nitrogen (but not peptide) bonds, in linear amides"/>
    <property type="evidence" value="ECO:0007669"/>
    <property type="project" value="InterPro"/>
</dbReference>
<organism evidence="3 4">
    <name type="scientific">Salinimonas sediminis</name>
    <dbReference type="NCBI Taxonomy" id="2303538"/>
    <lineage>
        <taxon>Bacteria</taxon>
        <taxon>Pseudomonadati</taxon>
        <taxon>Pseudomonadota</taxon>
        <taxon>Gammaproteobacteria</taxon>
        <taxon>Alteromonadales</taxon>
        <taxon>Alteromonadaceae</taxon>
        <taxon>Alteromonas/Salinimonas group</taxon>
        <taxon>Salinimonas</taxon>
    </lineage>
</organism>
<dbReference type="EMBL" id="CP031769">
    <property type="protein sequence ID" value="AXR08104.1"/>
    <property type="molecule type" value="Genomic_DNA"/>
</dbReference>
<dbReference type="PANTHER" id="PTHR23088:SF27">
    <property type="entry name" value="DEAMINATED GLUTATHIONE AMIDASE"/>
    <property type="match status" value="1"/>
</dbReference>
<dbReference type="PROSITE" id="PS50263">
    <property type="entry name" value="CN_HYDROLASE"/>
    <property type="match status" value="1"/>
</dbReference>
<accession>A0A346NRE7</accession>
<dbReference type="InterPro" id="IPR036526">
    <property type="entry name" value="C-N_Hydrolase_sf"/>
</dbReference>
<evidence type="ECO:0000259" key="2">
    <source>
        <dbReference type="PROSITE" id="PS50263"/>
    </source>
</evidence>
<keyword evidence="4" id="KW-1185">Reference proteome</keyword>
<reference evidence="3 4" key="1">
    <citation type="submission" date="2018-08" db="EMBL/GenBank/DDBJ databases">
        <title>Salinimonas sediminis sp. nov., a piezophilic bacterium isolated from a deep-sea sediment sample from the New Britain Trench.</title>
        <authorList>
            <person name="Cao J."/>
        </authorList>
    </citation>
    <scope>NUCLEOTIDE SEQUENCE [LARGE SCALE GENOMIC DNA]</scope>
    <source>
        <strain evidence="3 4">N102</strain>
    </source>
</reference>
<keyword evidence="1 3" id="KW-0378">Hydrolase</keyword>
<dbReference type="CDD" id="cd07572">
    <property type="entry name" value="nit"/>
    <property type="match status" value="1"/>
</dbReference>
<dbReference type="PANTHER" id="PTHR23088">
    <property type="entry name" value="NITRILASE-RELATED"/>
    <property type="match status" value="1"/>
</dbReference>
<dbReference type="Pfam" id="PF00795">
    <property type="entry name" value="CN_hydrolase"/>
    <property type="match status" value="1"/>
</dbReference>
<protein>
    <submittedName>
        <fullName evidence="3">Carbon-nitrogen hydrolase family protein</fullName>
    </submittedName>
</protein>
<dbReference type="RefSeq" id="WP_117318336.1">
    <property type="nucleotide sequence ID" value="NZ_CP031769.1"/>
</dbReference>
<evidence type="ECO:0000256" key="1">
    <source>
        <dbReference type="ARBA" id="ARBA00022801"/>
    </source>
</evidence>